<organism evidence="2 3">
    <name type="scientific">Mycena albidolilacea</name>
    <dbReference type="NCBI Taxonomy" id="1033008"/>
    <lineage>
        <taxon>Eukaryota</taxon>
        <taxon>Fungi</taxon>
        <taxon>Dikarya</taxon>
        <taxon>Basidiomycota</taxon>
        <taxon>Agaricomycotina</taxon>
        <taxon>Agaricomycetes</taxon>
        <taxon>Agaricomycetidae</taxon>
        <taxon>Agaricales</taxon>
        <taxon>Marasmiineae</taxon>
        <taxon>Mycenaceae</taxon>
        <taxon>Mycena</taxon>
    </lineage>
</organism>
<protein>
    <submittedName>
        <fullName evidence="2">Uncharacterized protein</fullName>
    </submittedName>
</protein>
<sequence>MTHSSPASFLVLAIGTCVLFSFLIFHLWSFDRFKCLRCAPRPHLHVFRRLQLEGAQYSYLLSAPLIATYALVFAVIKYRQGFIEYEGGVIPKPYILWPDAERRAIFPLMLTFSLGWSLGIMSHLEELCFWLFFVNSGKKNWFSSLYFRVWIVGSGIALVYIPLLTISTRFYPLKCEAYAFLGGSVGSLLLTILFIPMLYKKEDVKTEIIVRLTKFHELNIIRTIFRFVCTVIWPVGAQTLMTGFPNWDVMRGCV</sequence>
<feature type="transmembrane region" description="Helical" evidence="1">
    <location>
        <begin position="57"/>
        <end position="76"/>
    </location>
</feature>
<evidence type="ECO:0000313" key="2">
    <source>
        <dbReference type="EMBL" id="KAJ7344042.1"/>
    </source>
</evidence>
<comment type="caution">
    <text evidence="2">The sequence shown here is derived from an EMBL/GenBank/DDBJ whole genome shotgun (WGS) entry which is preliminary data.</text>
</comment>
<proteinExistence type="predicted"/>
<keyword evidence="1" id="KW-0812">Transmembrane</keyword>
<feature type="transmembrane region" description="Helical" evidence="1">
    <location>
        <begin position="220"/>
        <end position="241"/>
    </location>
</feature>
<feature type="transmembrane region" description="Helical" evidence="1">
    <location>
        <begin position="178"/>
        <end position="199"/>
    </location>
</feature>
<feature type="transmembrane region" description="Helical" evidence="1">
    <location>
        <begin position="145"/>
        <end position="166"/>
    </location>
</feature>
<evidence type="ECO:0000256" key="1">
    <source>
        <dbReference type="SAM" id="Phobius"/>
    </source>
</evidence>
<dbReference type="EMBL" id="JARIHO010000022">
    <property type="protein sequence ID" value="KAJ7344042.1"/>
    <property type="molecule type" value="Genomic_DNA"/>
</dbReference>
<evidence type="ECO:0000313" key="3">
    <source>
        <dbReference type="Proteomes" id="UP001218218"/>
    </source>
</evidence>
<dbReference type="AlphaFoldDB" id="A0AAD6ZYC3"/>
<keyword evidence="3" id="KW-1185">Reference proteome</keyword>
<feature type="transmembrane region" description="Helical" evidence="1">
    <location>
        <begin position="6"/>
        <end position="28"/>
    </location>
</feature>
<gene>
    <name evidence="2" type="ORF">DFH08DRAFT_781480</name>
</gene>
<dbReference type="Proteomes" id="UP001218218">
    <property type="component" value="Unassembled WGS sequence"/>
</dbReference>
<keyword evidence="1" id="KW-1133">Transmembrane helix</keyword>
<name>A0AAD6ZYC3_9AGAR</name>
<keyword evidence="1" id="KW-0472">Membrane</keyword>
<reference evidence="2" key="1">
    <citation type="submission" date="2023-03" db="EMBL/GenBank/DDBJ databases">
        <title>Massive genome expansion in bonnet fungi (Mycena s.s.) driven by repeated elements and novel gene families across ecological guilds.</title>
        <authorList>
            <consortium name="Lawrence Berkeley National Laboratory"/>
            <person name="Harder C.B."/>
            <person name="Miyauchi S."/>
            <person name="Viragh M."/>
            <person name="Kuo A."/>
            <person name="Thoen E."/>
            <person name="Andreopoulos B."/>
            <person name="Lu D."/>
            <person name="Skrede I."/>
            <person name="Drula E."/>
            <person name="Henrissat B."/>
            <person name="Morin E."/>
            <person name="Kohler A."/>
            <person name="Barry K."/>
            <person name="LaButti K."/>
            <person name="Morin E."/>
            <person name="Salamov A."/>
            <person name="Lipzen A."/>
            <person name="Mereny Z."/>
            <person name="Hegedus B."/>
            <person name="Baldrian P."/>
            <person name="Stursova M."/>
            <person name="Weitz H."/>
            <person name="Taylor A."/>
            <person name="Grigoriev I.V."/>
            <person name="Nagy L.G."/>
            <person name="Martin F."/>
            <person name="Kauserud H."/>
        </authorList>
    </citation>
    <scope>NUCLEOTIDE SEQUENCE</scope>
    <source>
        <strain evidence="2">CBHHK002</strain>
    </source>
</reference>
<accession>A0AAD6ZYC3</accession>